<organism evidence="1 2">
    <name type="scientific">Brachionus plicatilis</name>
    <name type="common">Marine rotifer</name>
    <name type="synonym">Brachionus muelleri</name>
    <dbReference type="NCBI Taxonomy" id="10195"/>
    <lineage>
        <taxon>Eukaryota</taxon>
        <taxon>Metazoa</taxon>
        <taxon>Spiralia</taxon>
        <taxon>Gnathifera</taxon>
        <taxon>Rotifera</taxon>
        <taxon>Eurotatoria</taxon>
        <taxon>Monogononta</taxon>
        <taxon>Pseudotrocha</taxon>
        <taxon>Ploima</taxon>
        <taxon>Brachionidae</taxon>
        <taxon>Brachionus</taxon>
    </lineage>
</organism>
<sequence length="472" mass="54067">LSIRTINSSRSAFTCFSFKQSFFSYFEPYLVSQNCLNTTNLNNTTVNDCNTTRKPNDQEDEIVDFEPFKCKIPVKCFLSIFKNINSLEKNIEKCTITVKYIPLTNDTAQKVYDYDSTMVTKKLNKNNQEQLFDTKFLIIMTSKYGLRKTFILSISDCENLQTSFSVKNCTNKISISSKYLHETMNSFSNDTDEVTFIVEPSKLMIKNYVIPENSDLKSLINTQVNFDCDEFSNYEIDKECESLTFCLKEFKVCLLFGFWFDLSIDIYFKHKGRPIIFSYANQNFEATYTFATLSDDSSVSQCTNVSSGTSRSSQIKNNKSFDTSNISEIMDHSLHGANIFSTRNESKIIKPTKRTLYDASNGQSYLNEQARVIKIDEEEEDAMLSQALDEHQDRARNMVSINIPTTPSPPVAKKMKSLVHALFDDGEEEDKKVGGKKTLAMFLNDSMDVDEERNENVRKCAVFVDNTDSEDE</sequence>
<dbReference type="AlphaFoldDB" id="A0A3M7QLQ8"/>
<evidence type="ECO:0000313" key="1">
    <source>
        <dbReference type="EMBL" id="RNA11888.1"/>
    </source>
</evidence>
<reference evidence="1 2" key="1">
    <citation type="journal article" date="2018" name="Sci. Rep.">
        <title>Genomic signatures of local adaptation to the degree of environmental predictability in rotifers.</title>
        <authorList>
            <person name="Franch-Gras L."/>
            <person name="Hahn C."/>
            <person name="Garcia-Roger E.M."/>
            <person name="Carmona M.J."/>
            <person name="Serra M."/>
            <person name="Gomez A."/>
        </authorList>
    </citation>
    <scope>NUCLEOTIDE SEQUENCE [LARGE SCALE GENOMIC DNA]</scope>
    <source>
        <strain evidence="1">HYR1</strain>
    </source>
</reference>
<dbReference type="GO" id="GO:0006281">
    <property type="term" value="P:DNA repair"/>
    <property type="evidence" value="ECO:0007669"/>
    <property type="project" value="TreeGrafter"/>
</dbReference>
<dbReference type="STRING" id="10195.A0A3M7QLQ8"/>
<evidence type="ECO:0000313" key="2">
    <source>
        <dbReference type="Proteomes" id="UP000276133"/>
    </source>
</evidence>
<protein>
    <submittedName>
        <fullName evidence="1">Cell cycle checkpoint control RAD9A</fullName>
    </submittedName>
</protein>
<comment type="caution">
    <text evidence="1">The sequence shown here is derived from an EMBL/GenBank/DDBJ whole genome shotgun (WGS) entry which is preliminary data.</text>
</comment>
<dbReference type="PANTHER" id="PTHR15237">
    <property type="entry name" value="DNA REPAIR PROTEIN RAD9"/>
    <property type="match status" value="1"/>
</dbReference>
<dbReference type="OrthoDB" id="60092at2759"/>
<proteinExistence type="predicted"/>
<feature type="non-terminal residue" evidence="1">
    <location>
        <position position="1"/>
    </location>
</feature>
<dbReference type="Proteomes" id="UP000276133">
    <property type="component" value="Unassembled WGS sequence"/>
</dbReference>
<keyword evidence="2" id="KW-1185">Reference proteome</keyword>
<dbReference type="GO" id="GO:0000076">
    <property type="term" value="P:DNA replication checkpoint signaling"/>
    <property type="evidence" value="ECO:0007669"/>
    <property type="project" value="TreeGrafter"/>
</dbReference>
<dbReference type="GO" id="GO:0031573">
    <property type="term" value="P:mitotic intra-S DNA damage checkpoint signaling"/>
    <property type="evidence" value="ECO:0007669"/>
    <property type="project" value="TreeGrafter"/>
</dbReference>
<dbReference type="PANTHER" id="PTHR15237:SF0">
    <property type="entry name" value="CELL CYCLE CHECKPOINT CONTROL PROTEIN"/>
    <property type="match status" value="1"/>
</dbReference>
<gene>
    <name evidence="1" type="ORF">BpHYR1_022771</name>
</gene>
<dbReference type="GO" id="GO:0071479">
    <property type="term" value="P:cellular response to ionizing radiation"/>
    <property type="evidence" value="ECO:0007669"/>
    <property type="project" value="TreeGrafter"/>
</dbReference>
<name>A0A3M7QLQ8_BRAPC</name>
<dbReference type="InterPro" id="IPR007268">
    <property type="entry name" value="Rad9/Ddc1"/>
</dbReference>
<dbReference type="Pfam" id="PF04139">
    <property type="entry name" value="Rad9"/>
    <property type="match status" value="1"/>
</dbReference>
<dbReference type="Gene3D" id="3.70.10.10">
    <property type="match status" value="1"/>
</dbReference>
<dbReference type="EMBL" id="REGN01005822">
    <property type="protein sequence ID" value="RNA11888.1"/>
    <property type="molecule type" value="Genomic_DNA"/>
</dbReference>
<dbReference type="GO" id="GO:0030896">
    <property type="term" value="C:checkpoint clamp complex"/>
    <property type="evidence" value="ECO:0007669"/>
    <property type="project" value="InterPro"/>
</dbReference>
<accession>A0A3M7QLQ8</accession>